<dbReference type="AlphaFoldDB" id="A0A9P5TY22"/>
<name>A0A9P5TY22_9AGAR</name>
<evidence type="ECO:0000313" key="1">
    <source>
        <dbReference type="EMBL" id="KAF9058862.1"/>
    </source>
</evidence>
<organism evidence="1 2">
    <name type="scientific">Rhodocollybia butyracea</name>
    <dbReference type="NCBI Taxonomy" id="206335"/>
    <lineage>
        <taxon>Eukaryota</taxon>
        <taxon>Fungi</taxon>
        <taxon>Dikarya</taxon>
        <taxon>Basidiomycota</taxon>
        <taxon>Agaricomycotina</taxon>
        <taxon>Agaricomycetes</taxon>
        <taxon>Agaricomycetidae</taxon>
        <taxon>Agaricales</taxon>
        <taxon>Marasmiineae</taxon>
        <taxon>Omphalotaceae</taxon>
        <taxon>Rhodocollybia</taxon>
    </lineage>
</organism>
<evidence type="ECO:0000313" key="2">
    <source>
        <dbReference type="Proteomes" id="UP000772434"/>
    </source>
</evidence>
<dbReference type="OrthoDB" id="2745898at2759"/>
<proteinExistence type="predicted"/>
<dbReference type="EMBL" id="JADNRY010000340">
    <property type="protein sequence ID" value="KAF9058862.1"/>
    <property type="molecule type" value="Genomic_DNA"/>
</dbReference>
<keyword evidence="2" id="KW-1185">Reference proteome</keyword>
<sequence length="383" mass="43553">MALPPELQLLVIDGLSDSAFNLKNCSFVCRFWRQYTITHLFASIEVSNPGVSQRDSAPTHPIRISFANWILFKNSKHLTETARRLRFVFEGKADEHLEPMPWPFSRLSALEINYCSPEFPNNYSLFPQESSETVAFTAVGVTLTNTLASFTEILPTQSKPRIRLSSLTYGFNSEEFHKALLVSPNAVFDLTGLERLTMYMRTLNPQVAKSCTTLILQKYGNNIRHLRLSFEPAPGFPRADDHLCIIPLVPHLESLAVHYYAHLMFHTSLCIYLETLSSTKASRKLKTFSLILSHRAISTTLPSPLDPVLVKLFEALPSIRSVEFLLTDSMHEEPDFPVLVQRVRDAFPATYQGKVQNVVVKHFTVSLFRGRFQSHTRLEHDAE</sequence>
<dbReference type="Proteomes" id="UP000772434">
    <property type="component" value="Unassembled WGS sequence"/>
</dbReference>
<reference evidence="1" key="1">
    <citation type="submission" date="2020-11" db="EMBL/GenBank/DDBJ databases">
        <authorList>
            <consortium name="DOE Joint Genome Institute"/>
            <person name="Ahrendt S."/>
            <person name="Riley R."/>
            <person name="Andreopoulos W."/>
            <person name="Labutti K."/>
            <person name="Pangilinan J."/>
            <person name="Ruiz-Duenas F.J."/>
            <person name="Barrasa J.M."/>
            <person name="Sanchez-Garcia M."/>
            <person name="Camarero S."/>
            <person name="Miyauchi S."/>
            <person name="Serrano A."/>
            <person name="Linde D."/>
            <person name="Babiker R."/>
            <person name="Drula E."/>
            <person name="Ayuso-Fernandez I."/>
            <person name="Pacheco R."/>
            <person name="Padilla G."/>
            <person name="Ferreira P."/>
            <person name="Barriuso J."/>
            <person name="Kellner H."/>
            <person name="Castanera R."/>
            <person name="Alfaro M."/>
            <person name="Ramirez L."/>
            <person name="Pisabarro A.G."/>
            <person name="Kuo A."/>
            <person name="Tritt A."/>
            <person name="Lipzen A."/>
            <person name="He G."/>
            <person name="Yan M."/>
            <person name="Ng V."/>
            <person name="Cullen D."/>
            <person name="Martin F."/>
            <person name="Rosso M.-N."/>
            <person name="Henrissat B."/>
            <person name="Hibbett D."/>
            <person name="Martinez A.T."/>
            <person name="Grigoriev I.V."/>
        </authorList>
    </citation>
    <scope>NUCLEOTIDE SEQUENCE</scope>
    <source>
        <strain evidence="1">AH 40177</strain>
    </source>
</reference>
<gene>
    <name evidence="1" type="ORF">BDP27DRAFT_1453656</name>
</gene>
<protein>
    <recommendedName>
        <fullName evidence="3">F-box domain-containing protein</fullName>
    </recommendedName>
</protein>
<evidence type="ECO:0008006" key="3">
    <source>
        <dbReference type="Google" id="ProtNLM"/>
    </source>
</evidence>
<comment type="caution">
    <text evidence="1">The sequence shown here is derived from an EMBL/GenBank/DDBJ whole genome shotgun (WGS) entry which is preliminary data.</text>
</comment>
<accession>A0A9P5TY22</accession>